<dbReference type="Proteomes" id="UP001530377">
    <property type="component" value="Unassembled WGS sequence"/>
</dbReference>
<accession>A0ABD3R336</accession>
<gene>
    <name evidence="3" type="ORF">ACHAXA_008912</name>
</gene>
<evidence type="ECO:0000256" key="2">
    <source>
        <dbReference type="SAM" id="Phobius"/>
    </source>
</evidence>
<feature type="region of interest" description="Disordered" evidence="1">
    <location>
        <begin position="449"/>
        <end position="469"/>
    </location>
</feature>
<reference evidence="3 4" key="1">
    <citation type="submission" date="2024-10" db="EMBL/GenBank/DDBJ databases">
        <title>Updated reference genomes for cyclostephanoid diatoms.</title>
        <authorList>
            <person name="Roberts W.R."/>
            <person name="Alverson A.J."/>
        </authorList>
    </citation>
    <scope>NUCLEOTIDE SEQUENCE [LARGE SCALE GENOMIC DNA]</scope>
    <source>
        <strain evidence="3 4">AJA228-03</strain>
    </source>
</reference>
<keyword evidence="2" id="KW-1133">Transmembrane helix</keyword>
<evidence type="ECO:0000313" key="3">
    <source>
        <dbReference type="EMBL" id="KAL3807200.1"/>
    </source>
</evidence>
<keyword evidence="4" id="KW-1185">Reference proteome</keyword>
<sequence length="644" mass="71064">MCKRTSSCVFIAFSAMYSSLKLAYSRNLSCSKYAMTDHQAIKNLNTQTIPNFWGLAPVNANLMNPQTLEMPKTCPRPGTFVDNWNSVNSQKLKAPKTRSHFAGGNNSLGFKNHLEDVLQSLYIAVLMAVIYMIIKIIIRATGLLRMMGSGRIFSIKMQPSIVLIYFALVVSSASHADASYNYTGPCLEAAYGNFNGQKCSANDVYANVTSYIGPESCVKDELFNVSLQTRISVNADNRYDFGVYIGLQGAADALTGEKCYVQSLGPENIQSNVQDKDNDICWDYSHVADPKSIENYSLTNITISCKSSTESGFGNAIISACFVWDVNDNTICTQNPCANTSTQGFCLLPGSSAASNKLANFFTDSVSHQPTVHETDPEPKQASDKLANHFTDSVSHQPTVHETDPEPKQASHKLANFFTESVSHQPTVHETDPEPKQASDKFANSFTHSVSHQPTVHETDPEPKQASNKLTNHFTDSVSHQPTVHETDPEPKQASHKLANFFTDSVSHQPTVHETYPEPKQASNKLANHFTDSVSHQPTVHETDPEPKQASHKLANHFTDSVSHQPTIHETYPEPKQASHKLANHFTDSGSDQPTVHETDPEPKQASDKLTNHFTDSVSHQPTVRETDPEPKQASHKLANHFTD</sequence>
<organism evidence="3 4">
    <name type="scientific">Cyclostephanos tholiformis</name>
    <dbReference type="NCBI Taxonomy" id="382380"/>
    <lineage>
        <taxon>Eukaryota</taxon>
        <taxon>Sar</taxon>
        <taxon>Stramenopiles</taxon>
        <taxon>Ochrophyta</taxon>
        <taxon>Bacillariophyta</taxon>
        <taxon>Coscinodiscophyceae</taxon>
        <taxon>Thalassiosirophycidae</taxon>
        <taxon>Stephanodiscales</taxon>
        <taxon>Stephanodiscaceae</taxon>
        <taxon>Cyclostephanos</taxon>
    </lineage>
</organism>
<protein>
    <submittedName>
        <fullName evidence="3">Uncharacterized protein</fullName>
    </submittedName>
</protein>
<feature type="compositionally biased region" description="Basic residues" evidence="1">
    <location>
        <begin position="634"/>
        <end position="644"/>
    </location>
</feature>
<feature type="compositionally biased region" description="Basic and acidic residues" evidence="1">
    <location>
        <begin position="623"/>
        <end position="633"/>
    </location>
</feature>
<feature type="transmembrane region" description="Helical" evidence="2">
    <location>
        <begin position="117"/>
        <end position="138"/>
    </location>
</feature>
<keyword evidence="2" id="KW-0812">Transmembrane</keyword>
<keyword evidence="2" id="KW-0472">Membrane</keyword>
<feature type="region of interest" description="Disordered" evidence="1">
    <location>
        <begin position="562"/>
        <end position="644"/>
    </location>
</feature>
<name>A0ABD3R336_9STRA</name>
<evidence type="ECO:0000313" key="4">
    <source>
        <dbReference type="Proteomes" id="UP001530377"/>
    </source>
</evidence>
<dbReference type="AlphaFoldDB" id="A0ABD3R336"/>
<comment type="caution">
    <text evidence="3">The sequence shown here is derived from an EMBL/GenBank/DDBJ whole genome shotgun (WGS) entry which is preliminary data.</text>
</comment>
<dbReference type="EMBL" id="JALLPB020000663">
    <property type="protein sequence ID" value="KAL3807200.1"/>
    <property type="molecule type" value="Genomic_DNA"/>
</dbReference>
<feature type="compositionally biased region" description="Polar residues" evidence="1">
    <location>
        <begin position="612"/>
        <end position="622"/>
    </location>
</feature>
<feature type="compositionally biased region" description="Basic and acidic residues" evidence="1">
    <location>
        <begin position="595"/>
        <end position="611"/>
    </location>
</feature>
<evidence type="ECO:0000256" key="1">
    <source>
        <dbReference type="SAM" id="MobiDB-lite"/>
    </source>
</evidence>
<proteinExistence type="predicted"/>